<evidence type="ECO:0000313" key="6">
    <source>
        <dbReference type="Proteomes" id="UP001276150"/>
    </source>
</evidence>
<dbReference type="EMBL" id="JAPMIV010000008">
    <property type="protein sequence ID" value="MDV6374207.1"/>
    <property type="molecule type" value="Genomic_DNA"/>
</dbReference>
<dbReference type="Gene3D" id="3.30.70.920">
    <property type="match status" value="1"/>
</dbReference>
<dbReference type="PROSITE" id="PS50956">
    <property type="entry name" value="HTH_ASNC_2"/>
    <property type="match status" value="1"/>
</dbReference>
<dbReference type="Proteomes" id="UP001276150">
    <property type="component" value="Unassembled WGS sequence"/>
</dbReference>
<dbReference type="PANTHER" id="PTHR30154">
    <property type="entry name" value="LEUCINE-RESPONSIVE REGULATORY PROTEIN"/>
    <property type="match status" value="1"/>
</dbReference>
<comment type="caution">
    <text evidence="5">The sequence shown here is derived from an EMBL/GenBank/DDBJ whole genome shotgun (WGS) entry which is preliminary data.</text>
</comment>
<reference evidence="5 6" key="1">
    <citation type="submission" date="2022-11" db="EMBL/GenBank/DDBJ databases">
        <title>Deinococcus ZS9-10, Low Temperature and Draught-tolerating, UV-resistant Bacteria from Continental Antarctica.</title>
        <authorList>
            <person name="Cheng L."/>
        </authorList>
    </citation>
    <scope>NUCLEOTIDE SEQUENCE [LARGE SCALE GENOMIC DNA]</scope>
    <source>
        <strain evidence="5 6">ZS9-10</strain>
    </source>
</reference>
<evidence type="ECO:0000256" key="2">
    <source>
        <dbReference type="ARBA" id="ARBA00023125"/>
    </source>
</evidence>
<dbReference type="RefSeq" id="WP_317639525.1">
    <property type="nucleotide sequence ID" value="NZ_JAPMIV010000008.1"/>
</dbReference>
<evidence type="ECO:0000259" key="4">
    <source>
        <dbReference type="PROSITE" id="PS50956"/>
    </source>
</evidence>
<proteinExistence type="predicted"/>
<dbReference type="CDD" id="cd00090">
    <property type="entry name" value="HTH_ARSR"/>
    <property type="match status" value="1"/>
</dbReference>
<dbReference type="InterPro" id="IPR019888">
    <property type="entry name" value="Tscrpt_reg_AsnC-like"/>
</dbReference>
<dbReference type="InterPro" id="IPR000485">
    <property type="entry name" value="AsnC-type_HTH_dom"/>
</dbReference>
<organism evidence="5 6">
    <name type="scientific">Deinococcus arenicola</name>
    <dbReference type="NCBI Taxonomy" id="2994950"/>
    <lineage>
        <taxon>Bacteria</taxon>
        <taxon>Thermotogati</taxon>
        <taxon>Deinococcota</taxon>
        <taxon>Deinococci</taxon>
        <taxon>Deinococcales</taxon>
        <taxon>Deinococcaceae</taxon>
        <taxon>Deinococcus</taxon>
    </lineage>
</organism>
<keyword evidence="3" id="KW-0804">Transcription</keyword>
<dbReference type="InterPro" id="IPR036390">
    <property type="entry name" value="WH_DNA-bd_sf"/>
</dbReference>
<dbReference type="InterPro" id="IPR036388">
    <property type="entry name" value="WH-like_DNA-bd_sf"/>
</dbReference>
<dbReference type="SUPFAM" id="SSF54909">
    <property type="entry name" value="Dimeric alpha+beta barrel"/>
    <property type="match status" value="1"/>
</dbReference>
<dbReference type="Pfam" id="PF13412">
    <property type="entry name" value="HTH_24"/>
    <property type="match status" value="1"/>
</dbReference>
<keyword evidence="1" id="KW-0805">Transcription regulation</keyword>
<name>A0ABU4DP46_9DEIO</name>
<dbReference type="Gene3D" id="1.10.10.10">
    <property type="entry name" value="Winged helix-like DNA-binding domain superfamily/Winged helix DNA-binding domain"/>
    <property type="match status" value="1"/>
</dbReference>
<dbReference type="PRINTS" id="PR00033">
    <property type="entry name" value="HTHASNC"/>
</dbReference>
<dbReference type="InterPro" id="IPR011008">
    <property type="entry name" value="Dimeric_a/b-barrel"/>
</dbReference>
<evidence type="ECO:0000256" key="3">
    <source>
        <dbReference type="ARBA" id="ARBA00023163"/>
    </source>
</evidence>
<evidence type="ECO:0000313" key="5">
    <source>
        <dbReference type="EMBL" id="MDV6374207.1"/>
    </source>
</evidence>
<keyword evidence="6" id="KW-1185">Reference proteome</keyword>
<dbReference type="PANTHER" id="PTHR30154:SF53">
    <property type="entry name" value="HTH-TYPE TRANSCRIPTIONAL REGULATOR LRPC"/>
    <property type="match status" value="1"/>
</dbReference>
<dbReference type="Pfam" id="PF01037">
    <property type="entry name" value="AsnC_trans_reg"/>
    <property type="match status" value="1"/>
</dbReference>
<keyword evidence="2" id="KW-0238">DNA-binding</keyword>
<dbReference type="InterPro" id="IPR019887">
    <property type="entry name" value="Tscrpt_reg_AsnC/Lrp_C"/>
</dbReference>
<accession>A0ABU4DP46</accession>
<evidence type="ECO:0000256" key="1">
    <source>
        <dbReference type="ARBA" id="ARBA00023015"/>
    </source>
</evidence>
<dbReference type="SMART" id="SM00344">
    <property type="entry name" value="HTH_ASNC"/>
    <property type="match status" value="1"/>
</dbReference>
<sequence length="162" mass="17484">MRQMGGSLDSLDHRILQELQTDSRLSMRELGRRVELSAPAVTERVRRLEDAGVILGYGVRVASKPLGRTITAFIGVQDSGRNDPTLVRWATAHDGVLECHSVTGDNSCILKVAVPDVGALETMLGDLIGMGFTCDTSIVLSTPLEGKLLLPPKERGMARSES</sequence>
<protein>
    <submittedName>
        <fullName evidence="5">Lrp/AsnC family transcriptional regulator</fullName>
    </submittedName>
</protein>
<dbReference type="InterPro" id="IPR011991">
    <property type="entry name" value="ArsR-like_HTH"/>
</dbReference>
<feature type="domain" description="HTH asnC-type" evidence="4">
    <location>
        <begin position="8"/>
        <end position="69"/>
    </location>
</feature>
<dbReference type="SUPFAM" id="SSF46785">
    <property type="entry name" value="Winged helix' DNA-binding domain"/>
    <property type="match status" value="1"/>
</dbReference>
<gene>
    <name evidence="5" type="ORF">ORD21_06325</name>
</gene>